<organism evidence="2 3">
    <name type="scientific">Alternaria alternata</name>
    <name type="common">Alternaria rot fungus</name>
    <name type="synonym">Torula alternata</name>
    <dbReference type="NCBI Taxonomy" id="5599"/>
    <lineage>
        <taxon>Eukaryota</taxon>
        <taxon>Fungi</taxon>
        <taxon>Dikarya</taxon>
        <taxon>Ascomycota</taxon>
        <taxon>Pezizomycotina</taxon>
        <taxon>Dothideomycetes</taxon>
        <taxon>Pleosporomycetidae</taxon>
        <taxon>Pleosporales</taxon>
        <taxon>Pleosporineae</taxon>
        <taxon>Pleosporaceae</taxon>
        <taxon>Alternaria</taxon>
        <taxon>Alternaria sect. Alternaria</taxon>
        <taxon>Alternaria alternata complex</taxon>
    </lineage>
</organism>
<protein>
    <submittedName>
        <fullName evidence="2">Uncharacterized protein</fullName>
    </submittedName>
</protein>
<accession>A0A4Q4NFI8</accession>
<feature type="signal peptide" evidence="1">
    <location>
        <begin position="1"/>
        <end position="19"/>
    </location>
</feature>
<evidence type="ECO:0000313" key="2">
    <source>
        <dbReference type="EMBL" id="RYN74590.1"/>
    </source>
</evidence>
<proteinExistence type="predicted"/>
<evidence type="ECO:0000256" key="1">
    <source>
        <dbReference type="SAM" id="SignalP"/>
    </source>
</evidence>
<reference evidence="3" key="1">
    <citation type="journal article" date="2019" name="bioRxiv">
        <title>Genomics, evolutionary history and diagnostics of the Alternaria alternata species group including apple and Asian pear pathotypes.</title>
        <authorList>
            <person name="Armitage A.D."/>
            <person name="Cockerton H.M."/>
            <person name="Sreenivasaprasad S."/>
            <person name="Woodhall J.W."/>
            <person name="Lane C.R."/>
            <person name="Harrison R.J."/>
            <person name="Clarkson J.P."/>
        </authorList>
    </citation>
    <scope>NUCLEOTIDE SEQUENCE [LARGE SCALE GENOMIC DNA]</scope>
    <source>
        <strain evidence="3">FERA 1177</strain>
    </source>
</reference>
<sequence>MHLLSTTTLILVAPILALAKDCAIYYTWSGTSNLDVWRDMHAVSMCNDIGGTMNEVGIENGGKPNMCGVCRDARGSTRDYERTISQDTVQEQIKFTVRCGWFGQNSCSA</sequence>
<feature type="chain" id="PRO_5020226670" evidence="1">
    <location>
        <begin position="20"/>
        <end position="109"/>
    </location>
</feature>
<dbReference type="Proteomes" id="UP000291422">
    <property type="component" value="Unassembled WGS sequence"/>
</dbReference>
<gene>
    <name evidence="2" type="ORF">AA0117_g6903</name>
</gene>
<dbReference type="EMBL" id="PDXD01000017">
    <property type="protein sequence ID" value="RYN74590.1"/>
    <property type="molecule type" value="Genomic_DNA"/>
</dbReference>
<name>A0A4Q4NFI8_ALTAL</name>
<keyword evidence="1" id="KW-0732">Signal</keyword>
<evidence type="ECO:0000313" key="3">
    <source>
        <dbReference type="Proteomes" id="UP000291422"/>
    </source>
</evidence>
<dbReference type="AlphaFoldDB" id="A0A4Q4NFI8"/>
<comment type="caution">
    <text evidence="2">The sequence shown here is derived from an EMBL/GenBank/DDBJ whole genome shotgun (WGS) entry which is preliminary data.</text>
</comment>